<keyword evidence="7" id="KW-0472">Membrane</keyword>
<evidence type="ECO:0000256" key="7">
    <source>
        <dbReference type="ARBA" id="ARBA00023136"/>
    </source>
</evidence>
<keyword evidence="2" id="KW-0812">Transmembrane</keyword>
<evidence type="ECO:0000313" key="11">
    <source>
        <dbReference type="EMBL" id="CAG7817495.1"/>
    </source>
</evidence>
<feature type="domain" description="Ig-like" evidence="10">
    <location>
        <begin position="9"/>
        <end position="106"/>
    </location>
</feature>
<keyword evidence="4" id="KW-0677">Repeat</keyword>
<dbReference type="InterPro" id="IPR003599">
    <property type="entry name" value="Ig_sub"/>
</dbReference>
<evidence type="ECO:0000256" key="4">
    <source>
        <dbReference type="ARBA" id="ARBA00022737"/>
    </source>
</evidence>
<proteinExistence type="predicted"/>
<gene>
    <name evidence="11" type="ORF">AFUS01_LOCUS28060</name>
</gene>
<dbReference type="GO" id="GO:0005886">
    <property type="term" value="C:plasma membrane"/>
    <property type="evidence" value="ECO:0007669"/>
    <property type="project" value="TreeGrafter"/>
</dbReference>
<name>A0A8J2PJ99_9HEXA</name>
<evidence type="ECO:0000256" key="8">
    <source>
        <dbReference type="ARBA" id="ARBA00023157"/>
    </source>
</evidence>
<reference evidence="11" key="1">
    <citation type="submission" date="2021-06" db="EMBL/GenBank/DDBJ databases">
        <authorList>
            <person name="Hodson N. C."/>
            <person name="Mongue J. A."/>
            <person name="Jaron S. K."/>
        </authorList>
    </citation>
    <scope>NUCLEOTIDE SEQUENCE</scope>
</reference>
<dbReference type="FunFam" id="2.60.40.10:FF:000017">
    <property type="entry name" value="Down syndrome cell adhesion molecule b"/>
    <property type="match status" value="1"/>
</dbReference>
<keyword evidence="8" id="KW-1015">Disulfide bond</keyword>
<evidence type="ECO:0000256" key="3">
    <source>
        <dbReference type="ARBA" id="ARBA00022729"/>
    </source>
</evidence>
<keyword evidence="5" id="KW-0130">Cell adhesion</keyword>
<dbReference type="PROSITE" id="PS50835">
    <property type="entry name" value="IG_LIKE"/>
    <property type="match status" value="1"/>
</dbReference>
<keyword evidence="6" id="KW-1133">Transmembrane helix</keyword>
<keyword evidence="9" id="KW-0393">Immunoglobulin domain</keyword>
<dbReference type="Proteomes" id="UP000708208">
    <property type="component" value="Unassembled WGS sequence"/>
</dbReference>
<protein>
    <recommendedName>
        <fullName evidence="10">Ig-like domain-containing protein</fullName>
    </recommendedName>
</protein>
<evidence type="ECO:0000256" key="9">
    <source>
        <dbReference type="ARBA" id="ARBA00023319"/>
    </source>
</evidence>
<dbReference type="Pfam" id="PF07679">
    <property type="entry name" value="I-set"/>
    <property type="match status" value="1"/>
</dbReference>
<evidence type="ECO:0000256" key="2">
    <source>
        <dbReference type="ARBA" id="ARBA00022692"/>
    </source>
</evidence>
<dbReference type="GO" id="GO:0098632">
    <property type="term" value="F:cell-cell adhesion mediator activity"/>
    <property type="evidence" value="ECO:0007669"/>
    <property type="project" value="TreeGrafter"/>
</dbReference>
<dbReference type="InterPro" id="IPR007110">
    <property type="entry name" value="Ig-like_dom"/>
</dbReference>
<evidence type="ECO:0000256" key="5">
    <source>
        <dbReference type="ARBA" id="ARBA00022889"/>
    </source>
</evidence>
<dbReference type="EMBL" id="CAJVCH010395754">
    <property type="protein sequence ID" value="CAG7817495.1"/>
    <property type="molecule type" value="Genomic_DNA"/>
</dbReference>
<comment type="subcellular location">
    <subcellularLocation>
        <location evidence="1">Membrane</location>
        <topology evidence="1">Single-pass membrane protein</topology>
    </subcellularLocation>
</comment>
<dbReference type="OrthoDB" id="6429135at2759"/>
<dbReference type="GO" id="GO:0007156">
    <property type="term" value="P:homophilic cell adhesion via plasma membrane adhesion molecules"/>
    <property type="evidence" value="ECO:0007669"/>
    <property type="project" value="TreeGrafter"/>
</dbReference>
<evidence type="ECO:0000259" key="10">
    <source>
        <dbReference type="PROSITE" id="PS50835"/>
    </source>
</evidence>
<dbReference type="SMART" id="SM00408">
    <property type="entry name" value="IGc2"/>
    <property type="match status" value="1"/>
</dbReference>
<evidence type="ECO:0000256" key="1">
    <source>
        <dbReference type="ARBA" id="ARBA00004167"/>
    </source>
</evidence>
<comment type="caution">
    <text evidence="11">The sequence shown here is derived from an EMBL/GenBank/DDBJ whole genome shotgun (WGS) entry which is preliminary data.</text>
</comment>
<keyword evidence="12" id="KW-1185">Reference proteome</keyword>
<accession>A0A8J2PJ99</accession>
<evidence type="ECO:0000256" key="6">
    <source>
        <dbReference type="ARBA" id="ARBA00022989"/>
    </source>
</evidence>
<dbReference type="InterPro" id="IPR003598">
    <property type="entry name" value="Ig_sub2"/>
</dbReference>
<dbReference type="PANTHER" id="PTHR10075:SF100">
    <property type="entry name" value="FASCICLIN-2"/>
    <property type="match status" value="1"/>
</dbReference>
<evidence type="ECO:0000313" key="12">
    <source>
        <dbReference type="Proteomes" id="UP000708208"/>
    </source>
</evidence>
<organism evidence="11 12">
    <name type="scientific">Allacma fusca</name>
    <dbReference type="NCBI Taxonomy" id="39272"/>
    <lineage>
        <taxon>Eukaryota</taxon>
        <taxon>Metazoa</taxon>
        <taxon>Ecdysozoa</taxon>
        <taxon>Arthropoda</taxon>
        <taxon>Hexapoda</taxon>
        <taxon>Collembola</taxon>
        <taxon>Symphypleona</taxon>
        <taxon>Sminthuridae</taxon>
        <taxon>Allacma</taxon>
    </lineage>
</organism>
<feature type="non-terminal residue" evidence="11">
    <location>
        <position position="1"/>
    </location>
</feature>
<dbReference type="GO" id="GO:0030424">
    <property type="term" value="C:axon"/>
    <property type="evidence" value="ECO:0007669"/>
    <property type="project" value="TreeGrafter"/>
</dbReference>
<dbReference type="InterPro" id="IPR013098">
    <property type="entry name" value="Ig_I-set"/>
</dbReference>
<dbReference type="GO" id="GO:0007411">
    <property type="term" value="P:axon guidance"/>
    <property type="evidence" value="ECO:0007669"/>
    <property type="project" value="TreeGrafter"/>
</dbReference>
<dbReference type="GO" id="GO:0070593">
    <property type="term" value="P:dendrite self-avoidance"/>
    <property type="evidence" value="ECO:0007669"/>
    <property type="project" value="TreeGrafter"/>
</dbReference>
<keyword evidence="3" id="KW-0732">Signal</keyword>
<dbReference type="SMART" id="SM00409">
    <property type="entry name" value="IG"/>
    <property type="match status" value="1"/>
</dbReference>
<sequence length="123" mass="13650">MSSNYCEVPAFRYTFIEQTVSAGSYVSLKCVIRAFPTPQASWLIDHEPVRDEDMLSSRMTYGSYLDRNGDVITHLNLSHVTAQDGGEYTCQGKNSLGQVSHQAWLNVYGNPVSKVPKNMTAVA</sequence>
<dbReference type="AlphaFoldDB" id="A0A8J2PJ99"/>
<dbReference type="PANTHER" id="PTHR10075">
    <property type="entry name" value="BASIGIN RELATED"/>
    <property type="match status" value="1"/>
</dbReference>